<dbReference type="GeneID" id="11522167"/>
<keyword evidence="2" id="KW-1185">Reference proteome</keyword>
<dbReference type="STRING" id="578455.G2RGW1"/>
<feature type="non-terminal residue" evidence="1">
    <location>
        <position position="1"/>
    </location>
</feature>
<accession>G2RGW1</accession>
<dbReference type="EMBL" id="CP003014">
    <property type="protein sequence ID" value="AEO71946.1"/>
    <property type="molecule type" value="Genomic_DNA"/>
</dbReference>
<dbReference type="RefSeq" id="XP_003658282.1">
    <property type="nucleotide sequence ID" value="XM_003658234.1"/>
</dbReference>
<proteinExistence type="predicted"/>
<reference evidence="1 2" key="1">
    <citation type="journal article" date="2011" name="Nat. Biotechnol.">
        <title>Comparative genomic analysis of the thermophilic biomass-degrading fungi Myceliophthora thermophila and Thielavia terrestris.</title>
        <authorList>
            <person name="Berka R.M."/>
            <person name="Grigoriev I.V."/>
            <person name="Otillar R."/>
            <person name="Salamov A."/>
            <person name="Grimwood J."/>
            <person name="Reid I."/>
            <person name="Ishmael N."/>
            <person name="John T."/>
            <person name="Darmond C."/>
            <person name="Moisan M.-C."/>
            <person name="Henrissat B."/>
            <person name="Coutinho P.M."/>
            <person name="Lombard V."/>
            <person name="Natvig D.O."/>
            <person name="Lindquist E."/>
            <person name="Schmutz J."/>
            <person name="Lucas S."/>
            <person name="Harris P."/>
            <person name="Powlowski J."/>
            <person name="Bellemare A."/>
            <person name="Taylor D."/>
            <person name="Butler G."/>
            <person name="de Vries R.P."/>
            <person name="Allijn I.E."/>
            <person name="van den Brink J."/>
            <person name="Ushinsky S."/>
            <person name="Storms R."/>
            <person name="Powell A.J."/>
            <person name="Paulsen I.T."/>
            <person name="Elbourne L.D.H."/>
            <person name="Baker S.E."/>
            <person name="Magnuson J."/>
            <person name="LaBoissiere S."/>
            <person name="Clutterbuck A.J."/>
            <person name="Martinez D."/>
            <person name="Wogulis M."/>
            <person name="de Leon A.L."/>
            <person name="Rey M.W."/>
            <person name="Tsang A."/>
        </authorList>
    </citation>
    <scope>NUCLEOTIDE SEQUENCE [LARGE SCALE GENOMIC DNA]</scope>
    <source>
        <strain evidence="2">ATCC 38088 / NRRL 8126</strain>
    </source>
</reference>
<dbReference type="eggNOG" id="ENOG502SIZE">
    <property type="taxonomic scope" value="Eukaryota"/>
</dbReference>
<dbReference type="Proteomes" id="UP000008181">
    <property type="component" value="Chromosome 6"/>
</dbReference>
<evidence type="ECO:0000313" key="2">
    <source>
        <dbReference type="Proteomes" id="UP000008181"/>
    </source>
</evidence>
<dbReference type="KEGG" id="ttt:THITE_2027007"/>
<dbReference type="HOGENOM" id="CLU_013935_2_0_1"/>
<name>G2RGW1_THETT</name>
<gene>
    <name evidence="1" type="ORF">THITE_2027007</name>
</gene>
<dbReference type="AlphaFoldDB" id="G2RGW1"/>
<protein>
    <submittedName>
        <fullName evidence="1">Uncharacterized protein</fullName>
    </submittedName>
</protein>
<dbReference type="OrthoDB" id="3549294at2759"/>
<evidence type="ECO:0000313" key="1">
    <source>
        <dbReference type="EMBL" id="AEO71946.1"/>
    </source>
</evidence>
<organism evidence="1 2">
    <name type="scientific">Thermothielavioides terrestris (strain ATCC 38088 / NRRL 8126)</name>
    <name type="common">Thielavia terrestris</name>
    <dbReference type="NCBI Taxonomy" id="578455"/>
    <lineage>
        <taxon>Eukaryota</taxon>
        <taxon>Fungi</taxon>
        <taxon>Dikarya</taxon>
        <taxon>Ascomycota</taxon>
        <taxon>Pezizomycotina</taxon>
        <taxon>Sordariomycetes</taxon>
        <taxon>Sordariomycetidae</taxon>
        <taxon>Sordariales</taxon>
        <taxon>Chaetomiaceae</taxon>
        <taxon>Thermothielavioides</taxon>
        <taxon>Thermothielavioides terrestris</taxon>
    </lineage>
</organism>
<sequence length="555" mass="61934">EMDDPVRLDDETFRRYYAHGYRTWQKLCARAAAGHGFPAELVDLEHACREIPYFHNRLQLKPDYHLLATGTSTWQTTNGIDCELPAIQRRYFIPVTTRRPIVVSVEHLPKRFPTWFGSKPNHIGILTLAWAYVFRAEWRRPGAATEANASFTEVPVELGPVSDRAARWWAAILAPNQGWTAGINADCNVFLAPWSTTLVQTGKASTFVLSGAYEPAEPAIEQQLPPSFSVAASYIAAYAAHHGAQDQSRVAFAAALMLPSTARITRTIRLLAPCPRQAFSDEGNISSANPGPAAPVWGDDVHQLDRLLTLSCNNFLQALLSSVAFEPDIPCNACGAWIQGTFAVLDSDHVKADLQVLTGALMARNPKLGFLWVGAAALGIHSFYLFDCMRTLFYPIDLTLAGWTNTLMSFIQQPARAIQPTQDKIRGADEARLLFLSQAIDHTEFPIKGFPPFGSTAIADCGLEVQRHVSCGKSHQLYYSTWTWDCRDGERETAEDSCIQVDYSRMDRELDCAEVVTRCIIGWLREHDGFPIAERGIREHEWIDFLYESEDDEPA</sequence>
<feature type="non-terminal residue" evidence="1">
    <location>
        <position position="555"/>
    </location>
</feature>